<evidence type="ECO:0000313" key="2">
    <source>
        <dbReference type="EMBL" id="GES80189.1"/>
    </source>
</evidence>
<dbReference type="SUPFAM" id="SSF52047">
    <property type="entry name" value="RNI-like"/>
    <property type="match status" value="1"/>
</dbReference>
<dbReference type="Proteomes" id="UP000247702">
    <property type="component" value="Unassembled WGS sequence"/>
</dbReference>
<reference evidence="2" key="2">
    <citation type="submission" date="2019-10" db="EMBL/GenBank/DDBJ databases">
        <title>Conservation and host-specific expression of non-tandemly repeated heterogenous ribosome RNA gene in arbuscular mycorrhizal fungi.</title>
        <authorList>
            <person name="Maeda T."/>
            <person name="Kobayashi Y."/>
            <person name="Nakagawa T."/>
            <person name="Ezawa T."/>
            <person name="Yamaguchi K."/>
            <person name="Bino T."/>
            <person name="Nishimoto Y."/>
            <person name="Shigenobu S."/>
            <person name="Kawaguchi M."/>
        </authorList>
    </citation>
    <scope>NUCLEOTIDE SEQUENCE</scope>
    <source>
        <strain evidence="2">HR1</strain>
    </source>
</reference>
<name>A0A2Z6R3V6_9GLOM</name>
<organism evidence="1 3">
    <name type="scientific">Rhizophagus clarus</name>
    <dbReference type="NCBI Taxonomy" id="94130"/>
    <lineage>
        <taxon>Eukaryota</taxon>
        <taxon>Fungi</taxon>
        <taxon>Fungi incertae sedis</taxon>
        <taxon>Mucoromycota</taxon>
        <taxon>Glomeromycotina</taxon>
        <taxon>Glomeromycetes</taxon>
        <taxon>Glomerales</taxon>
        <taxon>Glomeraceae</taxon>
        <taxon>Rhizophagus</taxon>
    </lineage>
</organism>
<accession>A0A2Z6R3V6</accession>
<dbReference type="Gene3D" id="3.80.10.10">
    <property type="entry name" value="Ribonuclease Inhibitor"/>
    <property type="match status" value="1"/>
</dbReference>
<gene>
    <name evidence="2" type="ORF">RCL2_000748200</name>
    <name evidence="1" type="ORF">RclHR1_00020057</name>
</gene>
<proteinExistence type="predicted"/>
<reference evidence="1 3" key="1">
    <citation type="submission" date="2017-11" db="EMBL/GenBank/DDBJ databases">
        <title>The genome of Rhizophagus clarus HR1 reveals common genetic basis of auxotrophy among arbuscular mycorrhizal fungi.</title>
        <authorList>
            <person name="Kobayashi Y."/>
        </authorList>
    </citation>
    <scope>NUCLEOTIDE SEQUENCE [LARGE SCALE GENOMIC DNA]</scope>
    <source>
        <strain evidence="1 3">HR1</strain>
    </source>
</reference>
<dbReference type="EMBL" id="BLAL01000047">
    <property type="protein sequence ID" value="GES80189.1"/>
    <property type="molecule type" value="Genomic_DNA"/>
</dbReference>
<dbReference type="Proteomes" id="UP000615446">
    <property type="component" value="Unassembled WGS sequence"/>
</dbReference>
<evidence type="ECO:0000313" key="1">
    <source>
        <dbReference type="EMBL" id="GBB92354.1"/>
    </source>
</evidence>
<dbReference type="AlphaFoldDB" id="A0A2Z6R3V6"/>
<sequence>MSLPILNADIISEIIEKLRDNGDSLFHFLCVNKFFSEIAVSVLWENPFKIRNIKNSKLRYYSIIQTYIQSSNEEDLNEINNLINGKIKFKNGGKPLFFQYGKYLKEFQLEEIKKAINSWYNNYKGTKKSAHAVEELIMKSILRQCQRLDLLEWDICFENGDLLKILQYKIKDLKNLTIICHEKCITNIFKFEYFEYFKNHSKNISNLTIDNMVNLWPDKITKEFISFIESQNDLNEFIFDNKGNNVVKDPITNILELRANNLTKVILIKVNFSNVSFDYLDKCINLEILGLRSNENLKFDDMDLYSNFKNLKKLDLSYNDWSPKVINLIIKKAGNGLFSLTIGEGDTEQAIINDNTLITLTKSCPNIKSLSISKISNEKINMIFSYLKDFKLVTLKIFQTKAKGTVMNSEILLNYIKNEESLSMLGLGKNDTYWSYYNNKRRNFEELLKEHNIELVGYRPNVLKM</sequence>
<keyword evidence="3" id="KW-1185">Reference proteome</keyword>
<evidence type="ECO:0000313" key="3">
    <source>
        <dbReference type="Proteomes" id="UP000247702"/>
    </source>
</evidence>
<evidence type="ECO:0008006" key="4">
    <source>
        <dbReference type="Google" id="ProtNLM"/>
    </source>
</evidence>
<dbReference type="OrthoDB" id="2331317at2759"/>
<dbReference type="STRING" id="94130.A0A2Z6R3V6"/>
<protein>
    <recommendedName>
        <fullName evidence="4">F-box domain-containing protein</fullName>
    </recommendedName>
</protein>
<comment type="caution">
    <text evidence="1">The sequence shown here is derived from an EMBL/GenBank/DDBJ whole genome shotgun (WGS) entry which is preliminary data.</text>
</comment>
<dbReference type="InterPro" id="IPR032675">
    <property type="entry name" value="LRR_dom_sf"/>
</dbReference>
<dbReference type="EMBL" id="BEXD01001112">
    <property type="protein sequence ID" value="GBB92354.1"/>
    <property type="molecule type" value="Genomic_DNA"/>
</dbReference>